<organism evidence="12 13">
    <name type="scientific">Pedobacter cryotolerans</name>
    <dbReference type="NCBI Taxonomy" id="2571270"/>
    <lineage>
        <taxon>Bacteria</taxon>
        <taxon>Pseudomonadati</taxon>
        <taxon>Bacteroidota</taxon>
        <taxon>Sphingobacteriia</taxon>
        <taxon>Sphingobacteriales</taxon>
        <taxon>Sphingobacteriaceae</taxon>
        <taxon>Pedobacter</taxon>
    </lineage>
</organism>
<dbReference type="RefSeq" id="WP_169305041.1">
    <property type="nucleotide sequence ID" value="NZ_SWBO01000004.1"/>
</dbReference>
<dbReference type="GO" id="GO:0005576">
    <property type="term" value="C:extracellular region"/>
    <property type="evidence" value="ECO:0007669"/>
    <property type="project" value="InterPro"/>
</dbReference>
<evidence type="ECO:0000256" key="4">
    <source>
        <dbReference type="ARBA" id="ARBA00022729"/>
    </source>
</evidence>
<evidence type="ECO:0000256" key="2">
    <source>
        <dbReference type="ARBA" id="ARBA00006699"/>
    </source>
</evidence>
<dbReference type="GO" id="GO:0030246">
    <property type="term" value="F:carbohydrate binding"/>
    <property type="evidence" value="ECO:0007669"/>
    <property type="project" value="InterPro"/>
</dbReference>
<evidence type="ECO:0000256" key="7">
    <source>
        <dbReference type="PIRSR" id="PIRSR638970-1"/>
    </source>
</evidence>
<evidence type="ECO:0000259" key="10">
    <source>
        <dbReference type="Pfam" id="PF02884"/>
    </source>
</evidence>
<feature type="active site" evidence="7">
    <location>
        <position position="231"/>
    </location>
</feature>
<feature type="domain" description="Polysaccharide lyase family 8 central" evidence="9">
    <location>
        <begin position="343"/>
        <end position="590"/>
    </location>
</feature>
<keyword evidence="4 8" id="KW-0732">Signal</keyword>
<evidence type="ECO:0000256" key="1">
    <source>
        <dbReference type="ARBA" id="ARBA00001913"/>
    </source>
</evidence>
<feature type="active site" evidence="7">
    <location>
        <position position="285"/>
    </location>
</feature>
<evidence type="ECO:0000256" key="5">
    <source>
        <dbReference type="ARBA" id="ARBA00022837"/>
    </source>
</evidence>
<dbReference type="InterPro" id="IPR012970">
    <property type="entry name" value="Lyase_8_alpha_N"/>
</dbReference>
<comment type="caution">
    <text evidence="12">The sequence shown here is derived from an EMBL/GenBank/DDBJ whole genome shotgun (WGS) entry which is preliminary data.</text>
</comment>
<dbReference type="InterPro" id="IPR011071">
    <property type="entry name" value="Lyase_8-like_C"/>
</dbReference>
<dbReference type="EMBL" id="SWBO01000004">
    <property type="protein sequence ID" value="TKC01528.1"/>
    <property type="molecule type" value="Genomic_DNA"/>
</dbReference>
<evidence type="ECO:0000259" key="9">
    <source>
        <dbReference type="Pfam" id="PF02278"/>
    </source>
</evidence>
<feature type="active site" evidence="7">
    <location>
        <position position="222"/>
    </location>
</feature>
<dbReference type="Gene3D" id="2.60.220.10">
    <property type="entry name" value="Polysaccharide lyase family 8-like, C-terminal"/>
    <property type="match status" value="1"/>
</dbReference>
<dbReference type="Pfam" id="PF08124">
    <property type="entry name" value="Lyase_8_N"/>
    <property type="match status" value="1"/>
</dbReference>
<dbReference type="SUPFAM" id="SSF48230">
    <property type="entry name" value="Chondroitin AC/alginate lyase"/>
    <property type="match status" value="1"/>
</dbReference>
<feature type="chain" id="PRO_5020234373" evidence="8">
    <location>
        <begin position="22"/>
        <end position="707"/>
    </location>
</feature>
<feature type="domain" description="Polysaccharide lyase family 8 C-terminal" evidence="10">
    <location>
        <begin position="603"/>
        <end position="671"/>
    </location>
</feature>
<evidence type="ECO:0000256" key="8">
    <source>
        <dbReference type="SAM" id="SignalP"/>
    </source>
</evidence>
<dbReference type="SUPFAM" id="SSF74650">
    <property type="entry name" value="Galactose mutarotase-like"/>
    <property type="match status" value="1"/>
</dbReference>
<feature type="domain" description="Polysaccharide lyase 8 N-terminal alpha-helical" evidence="11">
    <location>
        <begin position="44"/>
        <end position="317"/>
    </location>
</feature>
<dbReference type="GO" id="GO:0005975">
    <property type="term" value="P:carbohydrate metabolic process"/>
    <property type="evidence" value="ECO:0007669"/>
    <property type="project" value="InterPro"/>
</dbReference>
<gene>
    <name evidence="12" type="ORF">FA045_09865</name>
</gene>
<dbReference type="SUPFAM" id="SSF49863">
    <property type="entry name" value="Hyaluronate lyase-like, C-terminal domain"/>
    <property type="match status" value="1"/>
</dbReference>
<dbReference type="Gene3D" id="1.50.10.100">
    <property type="entry name" value="Chondroitin AC/alginate lyase"/>
    <property type="match status" value="1"/>
</dbReference>
<dbReference type="InterPro" id="IPR011013">
    <property type="entry name" value="Gal_mutarotase_sf_dom"/>
</dbReference>
<feature type="signal peptide" evidence="8">
    <location>
        <begin position="1"/>
        <end position="21"/>
    </location>
</feature>
<accession>A0A4U1C687</accession>
<keyword evidence="5" id="KW-0106">Calcium</keyword>
<dbReference type="Proteomes" id="UP000310477">
    <property type="component" value="Unassembled WGS sequence"/>
</dbReference>
<keyword evidence="6" id="KW-0456">Lyase</keyword>
<dbReference type="PANTHER" id="PTHR38481:SF1">
    <property type="entry name" value="HYALURONATE LYASE"/>
    <property type="match status" value="1"/>
</dbReference>
<comment type="cofactor">
    <cofactor evidence="1">
        <name>Ca(2+)</name>
        <dbReference type="ChEBI" id="CHEBI:29108"/>
    </cofactor>
</comment>
<dbReference type="Gene3D" id="2.70.98.10">
    <property type="match status" value="1"/>
</dbReference>
<keyword evidence="13" id="KW-1185">Reference proteome</keyword>
<name>A0A4U1C687_9SPHI</name>
<dbReference type="InterPro" id="IPR014718">
    <property type="entry name" value="GH-type_carb-bd"/>
</dbReference>
<comment type="similarity">
    <text evidence="2">Belongs to the polysaccharide lyase 8 family.</text>
</comment>
<evidence type="ECO:0000256" key="3">
    <source>
        <dbReference type="ARBA" id="ARBA00011245"/>
    </source>
</evidence>
<dbReference type="InterPro" id="IPR008929">
    <property type="entry name" value="Chondroitin_lyas"/>
</dbReference>
<dbReference type="Pfam" id="PF02278">
    <property type="entry name" value="Lyase_8"/>
    <property type="match status" value="1"/>
</dbReference>
<comment type="subunit">
    <text evidence="3">Monomer.</text>
</comment>
<dbReference type="GO" id="GO:0016837">
    <property type="term" value="F:carbon-oxygen lyase activity, acting on polysaccharides"/>
    <property type="evidence" value="ECO:0007669"/>
    <property type="project" value="UniProtKB-ARBA"/>
</dbReference>
<dbReference type="Pfam" id="PF02884">
    <property type="entry name" value="Lyase_8_C"/>
    <property type="match status" value="1"/>
</dbReference>
<dbReference type="InterPro" id="IPR004103">
    <property type="entry name" value="Lyase_8_C"/>
</dbReference>
<proteinExistence type="inferred from homology"/>
<evidence type="ECO:0000313" key="13">
    <source>
        <dbReference type="Proteomes" id="UP000310477"/>
    </source>
</evidence>
<evidence type="ECO:0000259" key="11">
    <source>
        <dbReference type="Pfam" id="PF08124"/>
    </source>
</evidence>
<evidence type="ECO:0000313" key="12">
    <source>
        <dbReference type="EMBL" id="TKC01528.1"/>
    </source>
</evidence>
<dbReference type="InterPro" id="IPR038970">
    <property type="entry name" value="Lyase_8"/>
</dbReference>
<sequence length="707" mass="79914">MLYKFYFTLVVVFLIANTAFSQDEFQRIEDHITAYLKADITIPNLSKEVLENKNTIQNNGSWLDIDYKFTAETNWIPLVHLKRLKQFALYISLNNESNAESKNLSAKTITGLRYWLQVNPSSKNWFQNEIASPTAIGEILVLLKGKNILPLSLQDSLLTSMKQGDVNKAIGANKLDMATHIIYRACIVRDKDLMKFAVNQAFMPITLTNKEGLQPDYSYRQHGPQLQIASYGQVFLTGEYKVASWLVGTGYALPAEKLKILDHYLINTYLKTIRGRYIDFNTEGRGISRNDVLDKLNITSKVETQSLLSLAKEASPQNLPDLIAAEERITQNQSATYKIKPSHSYFYKSDYTLHNREAYSFNVRTVSKRTIRTEYGNKENLLGKFLPDGSTNIQRSGSEYFNIMPIWEWDKIPGITARDYPVDQKMTLEWGERGVGEFIGGTSDGIYGTTVYSLNYNEVTAKKAWFFFDDEIVCLGTDINSYAKEPITTSVNQAWLKGEVKAFANDKLISATNGFTNDNVEWLWHDSVGYYFPNRGNINLTTNEQEGSWAKINANRSVTTIKGKVFKLWFNHGLDPVNQSYAYIVKPGISQVEMKSKPISNIKIVSNTRLIQAVEHSDLNMLQVVFYEAGTLKSNGAVITVNQPCVVLIKNLNTQNPIFSVSDPTQKLTDLTINFNSTLIKTTDPLSVSLPQGDYKGSTVSLKFNSL</sequence>
<dbReference type="PANTHER" id="PTHR38481">
    <property type="entry name" value="HYALURONATE LYASE"/>
    <property type="match status" value="1"/>
</dbReference>
<reference evidence="12 13" key="1">
    <citation type="submission" date="2019-04" db="EMBL/GenBank/DDBJ databases">
        <title>Pedobacter sp. AR-2-6 sp. nov., isolated from Arctic soil.</title>
        <authorList>
            <person name="Dahal R.H."/>
            <person name="Kim D.-U."/>
        </authorList>
    </citation>
    <scope>NUCLEOTIDE SEQUENCE [LARGE SCALE GENOMIC DNA]</scope>
    <source>
        <strain evidence="12 13">AR-2-6</strain>
    </source>
</reference>
<dbReference type="InterPro" id="IPR003159">
    <property type="entry name" value="Lyase_8_central_dom"/>
</dbReference>
<evidence type="ECO:0000256" key="6">
    <source>
        <dbReference type="ARBA" id="ARBA00023239"/>
    </source>
</evidence>
<protein>
    <submittedName>
        <fullName evidence="12">Chondroitinase</fullName>
    </submittedName>
</protein>
<dbReference type="AlphaFoldDB" id="A0A4U1C687"/>